<dbReference type="InterPro" id="IPR000843">
    <property type="entry name" value="HTH_LacI"/>
</dbReference>
<comment type="caution">
    <text evidence="5">The sequence shown here is derived from an EMBL/GenBank/DDBJ whole genome shotgun (WGS) entry which is preliminary data.</text>
</comment>
<dbReference type="Pfam" id="PF13377">
    <property type="entry name" value="Peripla_BP_3"/>
    <property type="match status" value="1"/>
</dbReference>
<dbReference type="EMBL" id="QRDZ01000028">
    <property type="protein sequence ID" value="RED61907.1"/>
    <property type="molecule type" value="Genomic_DNA"/>
</dbReference>
<sequence length="339" mass="38270">MTVSLALRADSSISAAMQQKIRQIAAELDYTPNHMAKGLIHGKSYNLTIMIGGFLHDDYQHQFVKGVIPYALKRGYIVSMVPLERDLELERAMIEKFTRMQTEGFLIFHCGEPSTYAALQKQGVPFVLYTKYFETLDSDYVVCDDYNGAYAMTEYLIDLGHKDIAFVYDSYLEQSSEVKERRMGYIQALRDRELPYKENNLISFNLFSSNEFVASEILENNRTFIDILTGPNRPTALFACNDILASFIYIAVKRLGLTIPDDISVVGYEGVYLGSVIDPPLTTVATPIQEMGRKACQVLLDKIEGILPQSEYVKIRLKPELVIRESAAALTDSSRNSSK</sequence>
<dbReference type="InterPro" id="IPR046335">
    <property type="entry name" value="LacI/GalR-like_sensor"/>
</dbReference>
<keyword evidence="3" id="KW-0804">Transcription</keyword>
<reference evidence="5 6" key="1">
    <citation type="submission" date="2018-07" db="EMBL/GenBank/DDBJ databases">
        <title>Genomic Encyclopedia of Type Strains, Phase III (KMG-III): the genomes of soil and plant-associated and newly described type strains.</title>
        <authorList>
            <person name="Whitman W."/>
        </authorList>
    </citation>
    <scope>NUCLEOTIDE SEQUENCE [LARGE SCALE GENOMIC DNA]</scope>
    <source>
        <strain evidence="5 6">CECT 7287</strain>
    </source>
</reference>
<evidence type="ECO:0000256" key="3">
    <source>
        <dbReference type="ARBA" id="ARBA00023163"/>
    </source>
</evidence>
<dbReference type="InterPro" id="IPR010982">
    <property type="entry name" value="Lambda_DNA-bd_dom_sf"/>
</dbReference>
<dbReference type="Pfam" id="PF00356">
    <property type="entry name" value="LacI"/>
    <property type="match status" value="1"/>
</dbReference>
<evidence type="ECO:0000256" key="2">
    <source>
        <dbReference type="ARBA" id="ARBA00023125"/>
    </source>
</evidence>
<dbReference type="GO" id="GO:0003700">
    <property type="term" value="F:DNA-binding transcription factor activity"/>
    <property type="evidence" value="ECO:0007669"/>
    <property type="project" value="TreeGrafter"/>
</dbReference>
<dbReference type="Gene3D" id="1.10.260.40">
    <property type="entry name" value="lambda repressor-like DNA-binding domains"/>
    <property type="match status" value="1"/>
</dbReference>
<evidence type="ECO:0000256" key="1">
    <source>
        <dbReference type="ARBA" id="ARBA00023015"/>
    </source>
</evidence>
<dbReference type="AlphaFoldDB" id="A0A3D9IJT1"/>
<dbReference type="PANTHER" id="PTHR30146:SF109">
    <property type="entry name" value="HTH-TYPE TRANSCRIPTIONAL REGULATOR GALS"/>
    <property type="match status" value="1"/>
</dbReference>
<dbReference type="Gene3D" id="3.40.50.2300">
    <property type="match status" value="2"/>
</dbReference>
<dbReference type="OrthoDB" id="9796186at2"/>
<dbReference type="SUPFAM" id="SSF47413">
    <property type="entry name" value="lambda repressor-like DNA-binding domains"/>
    <property type="match status" value="1"/>
</dbReference>
<keyword evidence="6" id="KW-1185">Reference proteome</keyword>
<dbReference type="PROSITE" id="PS50932">
    <property type="entry name" value="HTH_LACI_2"/>
    <property type="match status" value="1"/>
</dbReference>
<protein>
    <submittedName>
        <fullName evidence="5">LacI family transcriptional regulator</fullName>
    </submittedName>
</protein>
<dbReference type="InterPro" id="IPR028082">
    <property type="entry name" value="Peripla_BP_I"/>
</dbReference>
<keyword evidence="2" id="KW-0238">DNA-binding</keyword>
<gene>
    <name evidence="5" type="ORF">DFP98_12815</name>
</gene>
<evidence type="ECO:0000259" key="4">
    <source>
        <dbReference type="PROSITE" id="PS50932"/>
    </source>
</evidence>
<dbReference type="CDD" id="cd06267">
    <property type="entry name" value="PBP1_LacI_sugar_binding-like"/>
    <property type="match status" value="1"/>
</dbReference>
<evidence type="ECO:0000313" key="5">
    <source>
        <dbReference type="EMBL" id="RED61907.1"/>
    </source>
</evidence>
<feature type="domain" description="HTH lacI-type" evidence="4">
    <location>
        <begin position="1"/>
        <end position="41"/>
    </location>
</feature>
<dbReference type="GO" id="GO:0000976">
    <property type="term" value="F:transcription cis-regulatory region binding"/>
    <property type="evidence" value="ECO:0007669"/>
    <property type="project" value="TreeGrafter"/>
</dbReference>
<dbReference type="CDD" id="cd01392">
    <property type="entry name" value="HTH_LacI"/>
    <property type="match status" value="1"/>
</dbReference>
<organism evidence="5 6">
    <name type="scientific">Cohnella phaseoli</name>
    <dbReference type="NCBI Taxonomy" id="456490"/>
    <lineage>
        <taxon>Bacteria</taxon>
        <taxon>Bacillati</taxon>
        <taxon>Bacillota</taxon>
        <taxon>Bacilli</taxon>
        <taxon>Bacillales</taxon>
        <taxon>Paenibacillaceae</taxon>
        <taxon>Cohnella</taxon>
    </lineage>
</organism>
<dbReference type="Proteomes" id="UP000256977">
    <property type="component" value="Unassembled WGS sequence"/>
</dbReference>
<keyword evidence="1" id="KW-0805">Transcription regulation</keyword>
<dbReference type="SUPFAM" id="SSF53822">
    <property type="entry name" value="Periplasmic binding protein-like I"/>
    <property type="match status" value="1"/>
</dbReference>
<name>A0A3D9IJT1_9BACL</name>
<dbReference type="PANTHER" id="PTHR30146">
    <property type="entry name" value="LACI-RELATED TRANSCRIPTIONAL REPRESSOR"/>
    <property type="match status" value="1"/>
</dbReference>
<dbReference type="SMART" id="SM00354">
    <property type="entry name" value="HTH_LACI"/>
    <property type="match status" value="1"/>
</dbReference>
<evidence type="ECO:0000313" key="6">
    <source>
        <dbReference type="Proteomes" id="UP000256977"/>
    </source>
</evidence>
<accession>A0A3D9IJT1</accession>
<proteinExistence type="predicted"/>